<dbReference type="NCBIfam" id="TIGR01079">
    <property type="entry name" value="rplX_bact"/>
    <property type="match status" value="1"/>
</dbReference>
<keyword evidence="5" id="KW-0694">RNA-binding</keyword>
<evidence type="ECO:0000256" key="1">
    <source>
        <dbReference type="ARBA" id="ARBA00010618"/>
    </source>
</evidence>
<dbReference type="InterPro" id="IPR057264">
    <property type="entry name" value="Ribosomal_uL24_C"/>
</dbReference>
<dbReference type="EMBL" id="JAOEGN010000002">
    <property type="protein sequence ID" value="MCU0104241.1"/>
    <property type="molecule type" value="Genomic_DNA"/>
</dbReference>
<dbReference type="InterPro" id="IPR008991">
    <property type="entry name" value="Translation_prot_SH3-like_sf"/>
</dbReference>
<dbReference type="CDD" id="cd06089">
    <property type="entry name" value="KOW_RPL26"/>
    <property type="match status" value="1"/>
</dbReference>
<evidence type="ECO:0000259" key="6">
    <source>
        <dbReference type="Pfam" id="PF17136"/>
    </source>
</evidence>
<comment type="subunit">
    <text evidence="5">Part of the 50S ribosomal subunit.</text>
</comment>
<protein>
    <recommendedName>
        <fullName evidence="4 5">Large ribosomal subunit protein uL24</fullName>
    </recommendedName>
</protein>
<evidence type="ECO:0000256" key="4">
    <source>
        <dbReference type="ARBA" id="ARBA00035206"/>
    </source>
</evidence>
<evidence type="ECO:0000313" key="8">
    <source>
        <dbReference type="Proteomes" id="UP001209076"/>
    </source>
</evidence>
<dbReference type="Proteomes" id="UP001209076">
    <property type="component" value="Unassembled WGS sequence"/>
</dbReference>
<comment type="caution">
    <text evidence="7">The sequence shown here is derived from an EMBL/GenBank/DDBJ whole genome shotgun (WGS) entry which is preliminary data.</text>
</comment>
<sequence length="113" mass="12331">MNIKAGDTVVVIAGKDKFSTDKKGNKVKTTGKVLKAFPGEDRVIVEGVNKVKKHERPTQQNEKGQIVEVEAPIHVSNVMILDPKKNVPTRVGYKVVDGKKVRIAKKSGASLDK</sequence>
<dbReference type="RefSeq" id="WP_262095464.1">
    <property type="nucleotide sequence ID" value="NZ_JAOEGN010000002.1"/>
</dbReference>
<organism evidence="7 8">
    <name type="scientific">Paracholeplasma vituli</name>
    <dbReference type="NCBI Taxonomy" id="69473"/>
    <lineage>
        <taxon>Bacteria</taxon>
        <taxon>Bacillati</taxon>
        <taxon>Mycoplasmatota</taxon>
        <taxon>Mollicutes</taxon>
        <taxon>Acholeplasmatales</taxon>
        <taxon>Acholeplasmataceae</taxon>
        <taxon>Paracholeplasma</taxon>
    </lineage>
</organism>
<comment type="function">
    <text evidence="5">One of the proteins that surrounds the polypeptide exit tunnel on the outside of the subunit.</text>
</comment>
<evidence type="ECO:0000256" key="3">
    <source>
        <dbReference type="ARBA" id="ARBA00023274"/>
    </source>
</evidence>
<accession>A0ABT2PTG7</accession>
<keyword evidence="5" id="KW-0699">rRNA-binding</keyword>
<evidence type="ECO:0000256" key="2">
    <source>
        <dbReference type="ARBA" id="ARBA00022980"/>
    </source>
</evidence>
<dbReference type="Gene3D" id="2.30.30.30">
    <property type="match status" value="1"/>
</dbReference>
<evidence type="ECO:0000313" key="7">
    <source>
        <dbReference type="EMBL" id="MCU0104241.1"/>
    </source>
</evidence>
<dbReference type="Pfam" id="PF17136">
    <property type="entry name" value="ribosomal_L24"/>
    <property type="match status" value="1"/>
</dbReference>
<dbReference type="GO" id="GO:0005840">
    <property type="term" value="C:ribosome"/>
    <property type="evidence" value="ECO:0007669"/>
    <property type="project" value="UniProtKB-KW"/>
</dbReference>
<evidence type="ECO:0000256" key="5">
    <source>
        <dbReference type="HAMAP-Rule" id="MF_01326"/>
    </source>
</evidence>
<reference evidence="8" key="1">
    <citation type="submission" date="2023-07" db="EMBL/GenBank/DDBJ databases">
        <title>Novel Mycoplasma species identified in domestic and wild animals.</title>
        <authorList>
            <person name="Volokhov D.V."/>
            <person name="Furtak V.A."/>
            <person name="Zagorodnyaya T.A."/>
        </authorList>
    </citation>
    <scope>NUCLEOTIDE SEQUENCE [LARGE SCALE GENOMIC DNA]</scope>
    <source>
        <strain evidence="8">92-19</strain>
    </source>
</reference>
<dbReference type="PANTHER" id="PTHR12903">
    <property type="entry name" value="MITOCHONDRIAL RIBOSOMAL PROTEIN L24"/>
    <property type="match status" value="1"/>
</dbReference>
<proteinExistence type="inferred from homology"/>
<comment type="function">
    <text evidence="5">One of two assembly initiator proteins, it binds directly to the 5'-end of the 23S rRNA, where it nucleates assembly of the 50S subunit.</text>
</comment>
<dbReference type="InterPro" id="IPR041988">
    <property type="entry name" value="Ribosomal_uL24_KOW"/>
</dbReference>
<dbReference type="InterPro" id="IPR014722">
    <property type="entry name" value="Rib_uL2_dom2"/>
</dbReference>
<keyword evidence="3 5" id="KW-0687">Ribonucleoprotein</keyword>
<keyword evidence="8" id="KW-1185">Reference proteome</keyword>
<name>A0ABT2PTG7_9MOLU</name>
<comment type="similarity">
    <text evidence="1 5">Belongs to the universal ribosomal protein uL24 family.</text>
</comment>
<dbReference type="InterPro" id="IPR003256">
    <property type="entry name" value="Ribosomal_uL24"/>
</dbReference>
<dbReference type="SUPFAM" id="SSF50104">
    <property type="entry name" value="Translation proteins SH3-like domain"/>
    <property type="match status" value="1"/>
</dbReference>
<gene>
    <name evidence="5 7" type="primary">rplX</name>
    <name evidence="7" type="ORF">N7603_01070</name>
</gene>
<feature type="domain" description="Large ribosomal subunit protein uL24 C-terminal" evidence="6">
    <location>
        <begin position="48"/>
        <end position="110"/>
    </location>
</feature>
<dbReference type="HAMAP" id="MF_01326_B">
    <property type="entry name" value="Ribosomal_uL24_B"/>
    <property type="match status" value="1"/>
</dbReference>
<keyword evidence="2 5" id="KW-0689">Ribosomal protein</keyword>